<evidence type="ECO:0000256" key="3">
    <source>
        <dbReference type="ARBA" id="ARBA00022618"/>
    </source>
</evidence>
<evidence type="ECO:0000256" key="2">
    <source>
        <dbReference type="ARBA" id="ARBA00008585"/>
    </source>
</evidence>
<dbReference type="GO" id="GO:0007064">
    <property type="term" value="P:mitotic sister chromatid cohesion"/>
    <property type="evidence" value="ECO:0007669"/>
    <property type="project" value="InterPro"/>
</dbReference>
<evidence type="ECO:0000256" key="8">
    <source>
        <dbReference type="ARBA" id="ARBA00030523"/>
    </source>
</evidence>
<sequence length="200" mass="22410">MSVESDELLGSVVLDQAALLLLEAAEFFRTHNPPKYKAAIKCVRYHGMKEAGSSYVSYRVEIACLLAEAYLQIKALEPAKQLLRQESAHSRDFPVSHARILFLLAETHALMNDWNNASEIVDAGALQFGQLGDPALECYFRLSSAMIVSMDLNREEELTKRITEVSNKLEAVSADNPCLDYMKAYCYVVQICFFISTGQM</sequence>
<keyword evidence="3" id="KW-0132">Cell division</keyword>
<evidence type="ECO:0000256" key="4">
    <source>
        <dbReference type="ARBA" id="ARBA00022776"/>
    </source>
</evidence>
<name>A0A183CY65_9BILA</name>
<dbReference type="GO" id="GO:0007059">
    <property type="term" value="P:chromosome segregation"/>
    <property type="evidence" value="ECO:0007669"/>
    <property type="project" value="UniProtKB-KW"/>
</dbReference>
<dbReference type="GO" id="GO:0051301">
    <property type="term" value="P:cell division"/>
    <property type="evidence" value="ECO:0007669"/>
    <property type="project" value="UniProtKB-KW"/>
</dbReference>
<evidence type="ECO:0000256" key="5">
    <source>
        <dbReference type="ARBA" id="ARBA00022829"/>
    </source>
</evidence>
<evidence type="ECO:0000313" key="10">
    <source>
        <dbReference type="Proteomes" id="UP000271098"/>
    </source>
</evidence>
<dbReference type="AlphaFoldDB" id="A0A183CY65"/>
<gene>
    <name evidence="9" type="ORF">GPUH_LOCUS1405</name>
</gene>
<dbReference type="WBParaSite" id="GPUH_0000140901-mRNA-1">
    <property type="protein sequence ID" value="GPUH_0000140901-mRNA-1"/>
    <property type="gene ID" value="GPUH_0000140901"/>
</dbReference>
<evidence type="ECO:0000256" key="7">
    <source>
        <dbReference type="ARBA" id="ARBA00023306"/>
    </source>
</evidence>
<evidence type="ECO:0000256" key="1">
    <source>
        <dbReference type="ARBA" id="ARBA00004642"/>
    </source>
</evidence>
<dbReference type="GO" id="GO:0005654">
    <property type="term" value="C:nucleoplasm"/>
    <property type="evidence" value="ECO:0007669"/>
    <property type="project" value="UniProtKB-SubCell"/>
</dbReference>
<keyword evidence="5" id="KW-0159">Chromosome partition</keyword>
<evidence type="ECO:0000313" key="11">
    <source>
        <dbReference type="WBParaSite" id="GPUH_0000140901-mRNA-1"/>
    </source>
</evidence>
<proteinExistence type="inferred from homology"/>
<dbReference type="OrthoDB" id="5565328at2759"/>
<reference evidence="11" key="1">
    <citation type="submission" date="2016-06" db="UniProtKB">
        <authorList>
            <consortium name="WormBaseParasite"/>
        </authorList>
    </citation>
    <scope>IDENTIFICATION</scope>
</reference>
<keyword evidence="7" id="KW-0131">Cell cycle</keyword>
<dbReference type="Proteomes" id="UP000271098">
    <property type="component" value="Unassembled WGS sequence"/>
</dbReference>
<comment type="similarity">
    <text evidence="2">Belongs to the SCC4/mau-2 family.</text>
</comment>
<evidence type="ECO:0000313" key="9">
    <source>
        <dbReference type="EMBL" id="VDK29979.1"/>
    </source>
</evidence>
<keyword evidence="6" id="KW-0539">Nucleus</keyword>
<dbReference type="EMBL" id="UYRT01001689">
    <property type="protein sequence ID" value="VDK29979.1"/>
    <property type="molecule type" value="Genomic_DNA"/>
</dbReference>
<comment type="subcellular location">
    <subcellularLocation>
        <location evidence="1">Nucleus</location>
        <location evidence="1">Nucleoplasm</location>
    </subcellularLocation>
</comment>
<protein>
    <recommendedName>
        <fullName evidence="8">Cohesin loading complex subunit SCC4 homolog</fullName>
    </recommendedName>
</protein>
<dbReference type="PANTHER" id="PTHR21394">
    <property type="entry name" value="MAU2 CHROMATID COHESION FACTOR HOMOLOG"/>
    <property type="match status" value="1"/>
</dbReference>
<keyword evidence="4" id="KW-0498">Mitosis</keyword>
<dbReference type="InterPro" id="IPR019440">
    <property type="entry name" value="MAU2"/>
</dbReference>
<reference evidence="9 10" key="2">
    <citation type="submission" date="2018-11" db="EMBL/GenBank/DDBJ databases">
        <authorList>
            <consortium name="Pathogen Informatics"/>
        </authorList>
    </citation>
    <scope>NUCLEOTIDE SEQUENCE [LARGE SCALE GENOMIC DNA]</scope>
</reference>
<accession>A0A183CY65</accession>
<keyword evidence="10" id="KW-1185">Reference proteome</keyword>
<evidence type="ECO:0000256" key="6">
    <source>
        <dbReference type="ARBA" id="ARBA00023242"/>
    </source>
</evidence>
<organism evidence="11">
    <name type="scientific">Gongylonema pulchrum</name>
    <dbReference type="NCBI Taxonomy" id="637853"/>
    <lineage>
        <taxon>Eukaryota</taxon>
        <taxon>Metazoa</taxon>
        <taxon>Ecdysozoa</taxon>
        <taxon>Nematoda</taxon>
        <taxon>Chromadorea</taxon>
        <taxon>Rhabditida</taxon>
        <taxon>Spirurina</taxon>
        <taxon>Spiruromorpha</taxon>
        <taxon>Spiruroidea</taxon>
        <taxon>Gongylonematidae</taxon>
        <taxon>Gongylonema</taxon>
    </lineage>
</organism>